<dbReference type="GO" id="GO:0006233">
    <property type="term" value="P:dTDP biosynthetic process"/>
    <property type="evidence" value="ECO:0007669"/>
    <property type="project" value="InterPro"/>
</dbReference>
<evidence type="ECO:0000256" key="5">
    <source>
        <dbReference type="ARBA" id="ARBA00022727"/>
    </source>
</evidence>
<evidence type="ECO:0000259" key="12">
    <source>
        <dbReference type="Pfam" id="PF02223"/>
    </source>
</evidence>
<dbReference type="InterPro" id="IPR018094">
    <property type="entry name" value="Thymidylate_kinase"/>
</dbReference>
<reference evidence="13 14" key="1">
    <citation type="journal article" date="2016" name="ISME J.">
        <title>Chasing the elusive Euryarchaeota class WSA2: genomes reveal a uniquely fastidious methyl-reducing methanogen.</title>
        <authorList>
            <person name="Nobu M.K."/>
            <person name="Narihiro T."/>
            <person name="Kuroda K."/>
            <person name="Mei R."/>
            <person name="Liu W.T."/>
        </authorList>
    </citation>
    <scope>NUCLEOTIDE SEQUENCE [LARGE SCALE GENOMIC DNA]</scope>
    <source>
        <strain evidence="13">U1lsi0528_Bin055</strain>
    </source>
</reference>
<proteinExistence type="inferred from homology"/>
<sequence length="189" mass="22316">MKKFIVFEGIDASGKETQAKLLSSFFEKNGFEVLLTHEPIYDEPIGKVIKSNLEKKISLASETIAMLYAADRHEHYLKVKKALDEDKIVISDRYKYSNMAYQGANGVDPKWIEEIEKYSLDPDMVFYIRVRPESAMKRRKEKDLYEENFDFQKKVFDIYESLSKKYKFIEIDGEKSIEEIHKNILKYLE</sequence>
<dbReference type="HAMAP" id="MF_00165">
    <property type="entry name" value="Thymidylate_kinase"/>
    <property type="match status" value="1"/>
</dbReference>
<evidence type="ECO:0000313" key="13">
    <source>
        <dbReference type="EMBL" id="KYC45559.1"/>
    </source>
</evidence>
<feature type="domain" description="Thymidylate kinase-like" evidence="12">
    <location>
        <begin position="7"/>
        <end position="184"/>
    </location>
</feature>
<dbReference type="PANTHER" id="PTHR10344">
    <property type="entry name" value="THYMIDYLATE KINASE"/>
    <property type="match status" value="1"/>
</dbReference>
<comment type="catalytic activity">
    <reaction evidence="10 11">
        <text>dTMP + ATP = dTDP + ADP</text>
        <dbReference type="Rhea" id="RHEA:13517"/>
        <dbReference type="ChEBI" id="CHEBI:30616"/>
        <dbReference type="ChEBI" id="CHEBI:58369"/>
        <dbReference type="ChEBI" id="CHEBI:63528"/>
        <dbReference type="ChEBI" id="CHEBI:456216"/>
        <dbReference type="EC" id="2.7.4.9"/>
    </reaction>
</comment>
<evidence type="ECO:0000256" key="8">
    <source>
        <dbReference type="ARBA" id="ARBA00022840"/>
    </source>
</evidence>
<gene>
    <name evidence="11 13" type="primary">tmk</name>
    <name evidence="13" type="ORF">AMQ22_02201</name>
</gene>
<evidence type="ECO:0000256" key="2">
    <source>
        <dbReference type="ARBA" id="ARBA00012980"/>
    </source>
</evidence>
<keyword evidence="5 11" id="KW-0545">Nucleotide biosynthesis</keyword>
<evidence type="ECO:0000256" key="1">
    <source>
        <dbReference type="ARBA" id="ARBA00009776"/>
    </source>
</evidence>
<dbReference type="NCBIfam" id="TIGR00041">
    <property type="entry name" value="DTMP_kinase"/>
    <property type="match status" value="1"/>
</dbReference>
<dbReference type="InterPro" id="IPR039430">
    <property type="entry name" value="Thymidylate_kin-like_dom"/>
</dbReference>
<organism evidence="13 14">
    <name type="scientific">Candidatus Methanofastidiosum methylothiophilum</name>
    <dbReference type="NCBI Taxonomy" id="1705564"/>
    <lineage>
        <taxon>Archaea</taxon>
        <taxon>Methanobacteriati</taxon>
        <taxon>Methanobacteriota</taxon>
        <taxon>Stenosarchaea group</taxon>
        <taxon>Candidatus Methanofastidiosia</taxon>
        <taxon>Candidatus Methanofastidiosales</taxon>
        <taxon>Candidatus Methanofastidiosaceae</taxon>
        <taxon>Candidatus Methanofastidiosum</taxon>
    </lineage>
</organism>
<dbReference type="PROSITE" id="PS01331">
    <property type="entry name" value="THYMIDYLATE_KINASE"/>
    <property type="match status" value="1"/>
</dbReference>
<evidence type="ECO:0000256" key="6">
    <source>
        <dbReference type="ARBA" id="ARBA00022741"/>
    </source>
</evidence>
<comment type="caution">
    <text evidence="11">Lacks conserved residue(s) required for the propagation of feature annotation.</text>
</comment>
<evidence type="ECO:0000256" key="10">
    <source>
        <dbReference type="ARBA" id="ARBA00048743"/>
    </source>
</evidence>
<evidence type="ECO:0000256" key="4">
    <source>
        <dbReference type="ARBA" id="ARBA00022679"/>
    </source>
</evidence>
<dbReference type="AlphaFoldDB" id="A0A150IKN6"/>
<evidence type="ECO:0000313" key="14">
    <source>
        <dbReference type="Proteomes" id="UP000075398"/>
    </source>
</evidence>
<dbReference type="GO" id="GO:0005737">
    <property type="term" value="C:cytoplasm"/>
    <property type="evidence" value="ECO:0007669"/>
    <property type="project" value="TreeGrafter"/>
</dbReference>
<dbReference type="InterPro" id="IPR018095">
    <property type="entry name" value="Thymidylate_kin_CS"/>
</dbReference>
<keyword evidence="4 11" id="KW-0808">Transferase</keyword>
<dbReference type="EC" id="2.7.4.9" evidence="2 11"/>
<keyword evidence="7 11" id="KW-0418">Kinase</keyword>
<dbReference type="GO" id="GO:0006235">
    <property type="term" value="P:dTTP biosynthetic process"/>
    <property type="evidence" value="ECO:0007669"/>
    <property type="project" value="UniProtKB-UniRule"/>
</dbReference>
<dbReference type="Gene3D" id="3.40.50.300">
    <property type="entry name" value="P-loop containing nucleotide triphosphate hydrolases"/>
    <property type="match status" value="1"/>
</dbReference>
<dbReference type="GO" id="GO:0005524">
    <property type="term" value="F:ATP binding"/>
    <property type="evidence" value="ECO:0007669"/>
    <property type="project" value="UniProtKB-UniRule"/>
</dbReference>
<evidence type="ECO:0000256" key="7">
    <source>
        <dbReference type="ARBA" id="ARBA00022777"/>
    </source>
</evidence>
<name>A0A150IKN6_9EURY</name>
<dbReference type="GO" id="GO:0004798">
    <property type="term" value="F:dTMP kinase activity"/>
    <property type="evidence" value="ECO:0007669"/>
    <property type="project" value="UniProtKB-UniRule"/>
</dbReference>
<dbReference type="SUPFAM" id="SSF52540">
    <property type="entry name" value="P-loop containing nucleoside triphosphate hydrolases"/>
    <property type="match status" value="1"/>
</dbReference>
<keyword evidence="8 11" id="KW-0067">ATP-binding</keyword>
<dbReference type="STRING" id="1705564.APG08_01519"/>
<dbReference type="InterPro" id="IPR027417">
    <property type="entry name" value="P-loop_NTPase"/>
</dbReference>
<accession>A0A150IKN6</accession>
<dbReference type="EMBL" id="LNGC01000230">
    <property type="protein sequence ID" value="KYC45559.1"/>
    <property type="molecule type" value="Genomic_DNA"/>
</dbReference>
<keyword evidence="6 11" id="KW-0547">Nucleotide-binding</keyword>
<dbReference type="Pfam" id="PF02223">
    <property type="entry name" value="Thymidylate_kin"/>
    <property type="match status" value="1"/>
</dbReference>
<dbReference type="CDD" id="cd01672">
    <property type="entry name" value="TMPK"/>
    <property type="match status" value="1"/>
</dbReference>
<evidence type="ECO:0000256" key="9">
    <source>
        <dbReference type="ARBA" id="ARBA00029962"/>
    </source>
</evidence>
<dbReference type="GO" id="GO:0006227">
    <property type="term" value="P:dUDP biosynthetic process"/>
    <property type="evidence" value="ECO:0007669"/>
    <property type="project" value="TreeGrafter"/>
</dbReference>
<evidence type="ECO:0000256" key="11">
    <source>
        <dbReference type="HAMAP-Rule" id="MF_00165"/>
    </source>
</evidence>
<comment type="similarity">
    <text evidence="1 11">Belongs to the thymidylate kinase family.</text>
</comment>
<dbReference type="PANTHER" id="PTHR10344:SF4">
    <property type="entry name" value="UMP-CMP KINASE 2, MITOCHONDRIAL"/>
    <property type="match status" value="1"/>
</dbReference>
<comment type="caution">
    <text evidence="13">The sequence shown here is derived from an EMBL/GenBank/DDBJ whole genome shotgun (WGS) entry which is preliminary data.</text>
</comment>
<dbReference type="Proteomes" id="UP000075398">
    <property type="component" value="Unassembled WGS sequence"/>
</dbReference>
<evidence type="ECO:0000256" key="3">
    <source>
        <dbReference type="ARBA" id="ARBA00013355"/>
    </source>
</evidence>
<protein>
    <recommendedName>
        <fullName evidence="3 11">Probable thymidylate kinase</fullName>
        <ecNumber evidence="2 11">2.7.4.9</ecNumber>
    </recommendedName>
    <alternativeName>
        <fullName evidence="9 11">dTMP kinase</fullName>
    </alternativeName>
</protein>